<sequence length="282" mass="32738">MGIVPRKQRKQQIGVSKQQDNLYFVWLDEFHKVQSICLNGQQKDIFSQLLPHLPQKTNQCCFIGAISPHLTWSKTLILPQTLNAQECEQQCRFILQKELPIPLDELWFDYLTTPLKQGFRLDITAIRQESANAELAKYLPLKLTVLDLLNHSILRAFYAILGQEPINILFLYQDQQGCLAVCERLQQRQVLQSQRDLSELYQQFIQRFPETIEQIYVYQTPDILNSRTIELLPQDWLRIETDLPFIALGNALWQTDLKLVDLSSKTTALLTPSNRESGDVKP</sequence>
<protein>
    <submittedName>
        <fullName evidence="1">Pilus assembly protein PilM</fullName>
    </submittedName>
</protein>
<dbReference type="AlphaFoldDB" id="A0A7M1NZD9"/>
<gene>
    <name evidence="1" type="primary">pilM</name>
    <name evidence="1" type="ORF">INP94_03950</name>
</gene>
<dbReference type="EMBL" id="CP063120">
    <property type="protein sequence ID" value="QOR18041.1"/>
    <property type="molecule type" value="Genomic_DNA"/>
</dbReference>
<dbReference type="Proteomes" id="UP000595009">
    <property type="component" value="Chromosome"/>
</dbReference>
<reference evidence="1 2" key="1">
    <citation type="submission" date="2020-10" db="EMBL/GenBank/DDBJ databases">
        <title>Genomic diversity and antimicrobial resistance of Haemophilus colonising the airways of young children with cystic fibrosis.</title>
        <authorList>
            <person name="Watts S.C."/>
            <person name="Judd L.M."/>
            <person name="Carzino R."/>
            <person name="Ranganathan S."/>
            <person name="Holt K.E."/>
        </authorList>
    </citation>
    <scope>NUCLEOTIDE SEQUENCE [LARGE SCALE GENOMIC DNA]</scope>
    <source>
        <strain evidence="1 2">M1C137_2</strain>
    </source>
</reference>
<dbReference type="RefSeq" id="WP_197544090.1">
    <property type="nucleotide sequence ID" value="NZ_CP063120.1"/>
</dbReference>
<organism evidence="1 2">
    <name type="scientific">Haemophilus parainfluenzae</name>
    <dbReference type="NCBI Taxonomy" id="729"/>
    <lineage>
        <taxon>Bacteria</taxon>
        <taxon>Pseudomonadati</taxon>
        <taxon>Pseudomonadota</taxon>
        <taxon>Gammaproteobacteria</taxon>
        <taxon>Pasteurellales</taxon>
        <taxon>Pasteurellaceae</taxon>
        <taxon>Haemophilus</taxon>
    </lineage>
</organism>
<proteinExistence type="predicted"/>
<evidence type="ECO:0000313" key="2">
    <source>
        <dbReference type="Proteomes" id="UP000595009"/>
    </source>
</evidence>
<accession>A0A7M1NZD9</accession>
<evidence type="ECO:0000313" key="1">
    <source>
        <dbReference type="EMBL" id="QOR18041.1"/>
    </source>
</evidence>
<name>A0A7M1NZD9_HAEPA</name>